<dbReference type="InterPro" id="IPR006073">
    <property type="entry name" value="GTP-bd"/>
</dbReference>
<dbReference type="Pfam" id="PF01926">
    <property type="entry name" value="MMR_HSR1"/>
    <property type="match status" value="1"/>
</dbReference>
<dbReference type="EMBL" id="LUUJ01000103">
    <property type="protein sequence ID" value="OAI13079.1"/>
    <property type="molecule type" value="Genomic_DNA"/>
</dbReference>
<dbReference type="RefSeq" id="WP_064041651.1">
    <property type="nucleotide sequence ID" value="NZ_LUUJ01000103.1"/>
</dbReference>
<dbReference type="Gene3D" id="3.40.50.300">
    <property type="entry name" value="P-loop containing nucleotide triphosphate hydrolases"/>
    <property type="match status" value="1"/>
</dbReference>
<gene>
    <name evidence="2" type="ORF">A1507_18165</name>
</gene>
<accession>A0A177N7B9</accession>
<organism evidence="2 3">
    <name type="scientific">Methylomonas koyamae</name>
    <dbReference type="NCBI Taxonomy" id="702114"/>
    <lineage>
        <taxon>Bacteria</taxon>
        <taxon>Pseudomonadati</taxon>
        <taxon>Pseudomonadota</taxon>
        <taxon>Gammaproteobacteria</taxon>
        <taxon>Methylococcales</taxon>
        <taxon>Methylococcaceae</taxon>
        <taxon>Methylomonas</taxon>
    </lineage>
</organism>
<name>A0A177N7B9_9GAMM</name>
<dbReference type="GO" id="GO:0005525">
    <property type="term" value="F:GTP binding"/>
    <property type="evidence" value="ECO:0007669"/>
    <property type="project" value="InterPro"/>
</dbReference>
<proteinExistence type="predicted"/>
<dbReference type="InterPro" id="IPR027417">
    <property type="entry name" value="P-loop_NTPase"/>
</dbReference>
<dbReference type="OrthoDB" id="238366at2"/>
<dbReference type="Proteomes" id="UP000077857">
    <property type="component" value="Unassembled WGS sequence"/>
</dbReference>
<dbReference type="CDD" id="cd00882">
    <property type="entry name" value="Ras_like_GTPase"/>
    <property type="match status" value="1"/>
</dbReference>
<evidence type="ECO:0000259" key="1">
    <source>
        <dbReference type="Pfam" id="PF01926"/>
    </source>
</evidence>
<evidence type="ECO:0000313" key="2">
    <source>
        <dbReference type="EMBL" id="OAI13079.1"/>
    </source>
</evidence>
<dbReference type="SUPFAM" id="SSF52540">
    <property type="entry name" value="P-loop containing nucleoside triphosphate hydrolases"/>
    <property type="match status" value="1"/>
</dbReference>
<dbReference type="AlphaFoldDB" id="A0A177N7B9"/>
<evidence type="ECO:0000313" key="3">
    <source>
        <dbReference type="Proteomes" id="UP000077857"/>
    </source>
</evidence>
<feature type="domain" description="G" evidence="1">
    <location>
        <begin position="58"/>
        <end position="189"/>
    </location>
</feature>
<reference evidence="2 3" key="1">
    <citation type="submission" date="2016-03" db="EMBL/GenBank/DDBJ databases">
        <authorList>
            <person name="Ploux O."/>
        </authorList>
    </citation>
    <scope>NUCLEOTIDE SEQUENCE [LARGE SCALE GENOMIC DNA]</scope>
    <source>
        <strain evidence="2 3">R-45378</strain>
    </source>
</reference>
<comment type="caution">
    <text evidence="2">The sequence shown here is derived from an EMBL/GenBank/DDBJ whole genome shotgun (WGS) entry which is preliminary data.</text>
</comment>
<sequence>MAYAYSELLAAAQQWAASAAAAGRLSAEQVALLQNLEPAAAGALFNAEACRDGAPLIVAFMGGTGVGKSSLLNRLAGQAIARAGIERPTSREVTLYHHSSLGIDKLPEGLPLDSIKISRHDDERNSHIVWIDMPDFDSVELGNQRLVLEWLPHIDVLLYVVSPERYRDNKAWQLLLAEGAKHAWLFVMNQWDRGLPVQYDDFRQQLAKAGFADPLIFRTSCSEPHGDEFGLLLEQLRQLSGRHNVAQLERRNQQLRRRRLQQTLQHLAAELGGRDFQALQANLDAQWQQAETQLQTGLAWAMQQLAKFWADNLGDKAEIALWDAWAQNRLDDMLDELVLQAAQAGLPTKPLKAALHNIREQAGKTLAAQTELAGRQAMLHPGNGAQRFLLKLTAAAETVLPLAAMGAVGYQVFSGYYHSTAEHSAYLGTDFAVHSLLLIGLSWLIPFFLHKKIQPSLYKAGLKGLRQGLQHALAAVFAEIKQVLVSEQQRNEALCAELQALVARCAAEPETAIDKHSLLGRVLLADAG</sequence>
<protein>
    <submittedName>
        <fullName evidence="2">GTP-binding protein</fullName>
    </submittedName>
</protein>